<dbReference type="eggNOG" id="KOG0928">
    <property type="taxonomic scope" value="Eukaryota"/>
</dbReference>
<evidence type="ECO:0000256" key="1">
    <source>
        <dbReference type="SAM" id="MobiDB-lite"/>
    </source>
</evidence>
<name>A0A1I7SZ73_9PELO</name>
<feature type="compositionally biased region" description="Basic and acidic residues" evidence="1">
    <location>
        <begin position="284"/>
        <end position="301"/>
    </location>
</feature>
<protein>
    <submittedName>
        <fullName evidence="3">DCB domain-containing protein</fullName>
    </submittedName>
</protein>
<dbReference type="WBParaSite" id="Csp11.Scaffold406.g925.t1">
    <property type="protein sequence ID" value="Csp11.Scaffold406.g925.t1"/>
    <property type="gene ID" value="Csp11.Scaffold406.g925"/>
</dbReference>
<keyword evidence="2" id="KW-1185">Reference proteome</keyword>
<dbReference type="Proteomes" id="UP000095282">
    <property type="component" value="Unplaced"/>
</dbReference>
<organism evidence="2 3">
    <name type="scientific">Caenorhabditis tropicalis</name>
    <dbReference type="NCBI Taxonomy" id="1561998"/>
    <lineage>
        <taxon>Eukaryota</taxon>
        <taxon>Metazoa</taxon>
        <taxon>Ecdysozoa</taxon>
        <taxon>Nematoda</taxon>
        <taxon>Chromadorea</taxon>
        <taxon>Rhabditida</taxon>
        <taxon>Rhabditina</taxon>
        <taxon>Rhabditomorpha</taxon>
        <taxon>Rhabditoidea</taxon>
        <taxon>Rhabditidae</taxon>
        <taxon>Peloderinae</taxon>
        <taxon>Caenorhabditis</taxon>
    </lineage>
</organism>
<feature type="compositionally biased region" description="Basic and acidic residues" evidence="1">
    <location>
        <begin position="232"/>
        <end position="242"/>
    </location>
</feature>
<feature type="region of interest" description="Disordered" evidence="1">
    <location>
        <begin position="217"/>
        <end position="251"/>
    </location>
</feature>
<feature type="compositionally biased region" description="Acidic residues" evidence="1">
    <location>
        <begin position="302"/>
        <end position="313"/>
    </location>
</feature>
<accession>A0A1I7SZ73</accession>
<feature type="compositionally biased region" description="Basic residues" evidence="1">
    <location>
        <begin position="221"/>
        <end position="231"/>
    </location>
</feature>
<evidence type="ECO:0000313" key="3">
    <source>
        <dbReference type="WBParaSite" id="Csp11.Scaffold406.g925.t1"/>
    </source>
</evidence>
<feature type="region of interest" description="Disordered" evidence="1">
    <location>
        <begin position="284"/>
        <end position="342"/>
    </location>
</feature>
<reference evidence="3" key="1">
    <citation type="submission" date="2016-11" db="UniProtKB">
        <authorList>
            <consortium name="WormBaseParasite"/>
        </authorList>
    </citation>
    <scope>IDENTIFICATION</scope>
</reference>
<evidence type="ECO:0000313" key="2">
    <source>
        <dbReference type="Proteomes" id="UP000095282"/>
    </source>
</evidence>
<dbReference type="STRING" id="1561998.A0A1I7SZ73"/>
<sequence>MATNGVYIVLGEANCVVALLNKARRQYQLSQVPTLEDTDPLLRNFTDLKEVLNEVADLADMNPQTYLSPFLDVIKAQNTNGPITEAALAAVAKFLNYGLIDASSIKAANAVESIAYAVVHTKFIGGKSTGSDECVLFKILQVLRSLLLSPPGILLSNEAVCDMMQSCFRIVFEQNLSLLLRKAAESTLADMTQLIFTRLPTFVEDTRHPYIRQLVNPTEKRQKRKKKRHLSTHIENKERKEEETELNAAESTKLISETPEAEIDGATGLGYDIVLTADPLVDKVTHPDHTLEEKKRARSSEGEDADSESEGGEEERPIRAHGGLQREILSDEEGPLSEDQIISGEEKCLMDCPVAESF</sequence>
<proteinExistence type="predicted"/>
<dbReference type="AlphaFoldDB" id="A0A1I7SZ73"/>